<evidence type="ECO:0000256" key="3">
    <source>
        <dbReference type="ARBA" id="ARBA00022722"/>
    </source>
</evidence>
<dbReference type="Gene3D" id="3.30.420.10">
    <property type="entry name" value="Ribonuclease H-like superfamily/Ribonuclease H"/>
    <property type="match status" value="1"/>
</dbReference>
<dbReference type="AlphaFoldDB" id="A0A016UGU9"/>
<evidence type="ECO:0000256" key="4">
    <source>
        <dbReference type="ARBA" id="ARBA00022759"/>
    </source>
</evidence>
<dbReference type="PANTHER" id="PTHR33050:SF7">
    <property type="entry name" value="RIBONUCLEASE H"/>
    <property type="match status" value="1"/>
</dbReference>
<proteinExistence type="predicted"/>
<dbReference type="GO" id="GO:0004519">
    <property type="term" value="F:endonuclease activity"/>
    <property type="evidence" value="ECO:0007669"/>
    <property type="project" value="UniProtKB-KW"/>
</dbReference>
<keyword evidence="4" id="KW-0255">Endonuclease</keyword>
<dbReference type="Proteomes" id="UP000024635">
    <property type="component" value="Unassembled WGS sequence"/>
</dbReference>
<keyword evidence="3" id="KW-0540">Nuclease</keyword>
<dbReference type="Gene3D" id="3.30.70.270">
    <property type="match status" value="1"/>
</dbReference>
<dbReference type="GO" id="GO:0016787">
    <property type="term" value="F:hydrolase activity"/>
    <property type="evidence" value="ECO:0007669"/>
    <property type="project" value="UniProtKB-KW"/>
</dbReference>
<dbReference type="EMBL" id="JARK01001376">
    <property type="protein sequence ID" value="EYC14549.1"/>
    <property type="molecule type" value="Genomic_DNA"/>
</dbReference>
<dbReference type="InterPro" id="IPR043128">
    <property type="entry name" value="Rev_trsase/Diguanyl_cyclase"/>
</dbReference>
<evidence type="ECO:0000259" key="7">
    <source>
        <dbReference type="PROSITE" id="PS50878"/>
    </source>
</evidence>
<dbReference type="PROSITE" id="PS50878">
    <property type="entry name" value="RT_POL"/>
    <property type="match status" value="1"/>
</dbReference>
<sequence>MCLYLDDGIVCGRSREEVESAVSMITSDFLHAGITLSLEKCSLVPKTSACWLGFEIDLEERVVRIARERVSKAVRRLESLRSSRAPSLRERLQFIGTMNSMWFVLEHEPQLYTRAMSARIANAESSLDRHYPLNEDETLELDYWSERLSTGKFYRKMDESSFHPNVLISSDASNHGMGAVLHYQSFKESISSNLPPEAQSESSTFRELLAVEFALKSWKHIIRNSNLELRVDSQAAASILEKGSNNPDLHRITHRILEILAETRTSLAIRWVLRTDNFEADLASRLIDFDDWGIQPNIAALLQQRWGKPTIDMFATEYNTKAAVFVGRSRSGACNQIAIDALAPENYNLWQKGTLWLVPPPGLIHATMNVLRRMKGTAILGLPYWPSHRAFSALKALGGNWIKEVRDGILFPTGTKLFTKPTVPSEAFISEFSSFPFFFVLLDFSPNPIPPSPLRFL</sequence>
<dbReference type="STRING" id="53326.A0A016UGU9"/>
<evidence type="ECO:0000256" key="5">
    <source>
        <dbReference type="ARBA" id="ARBA00022801"/>
    </source>
</evidence>
<evidence type="ECO:0000256" key="6">
    <source>
        <dbReference type="ARBA" id="ARBA00022918"/>
    </source>
</evidence>
<keyword evidence="6" id="KW-0695">RNA-directed DNA polymerase</keyword>
<dbReference type="SUPFAM" id="SSF56672">
    <property type="entry name" value="DNA/RNA polymerases"/>
    <property type="match status" value="1"/>
</dbReference>
<dbReference type="InterPro" id="IPR000477">
    <property type="entry name" value="RT_dom"/>
</dbReference>
<dbReference type="Pfam" id="PF17917">
    <property type="entry name" value="RT_RNaseH"/>
    <property type="match status" value="1"/>
</dbReference>
<dbReference type="GO" id="GO:0003964">
    <property type="term" value="F:RNA-directed DNA polymerase activity"/>
    <property type="evidence" value="ECO:0007669"/>
    <property type="project" value="UniProtKB-KW"/>
</dbReference>
<evidence type="ECO:0000256" key="1">
    <source>
        <dbReference type="ARBA" id="ARBA00022679"/>
    </source>
</evidence>
<dbReference type="InterPro" id="IPR041373">
    <property type="entry name" value="RT_RNaseH"/>
</dbReference>
<evidence type="ECO:0000313" key="8">
    <source>
        <dbReference type="EMBL" id="EYC14549.1"/>
    </source>
</evidence>
<keyword evidence="1" id="KW-0808">Transferase</keyword>
<dbReference type="InterPro" id="IPR052055">
    <property type="entry name" value="Hepadnavirus_pol/RT"/>
</dbReference>
<name>A0A016UGU9_9BILA</name>
<dbReference type="GO" id="GO:0003676">
    <property type="term" value="F:nucleic acid binding"/>
    <property type="evidence" value="ECO:0007669"/>
    <property type="project" value="InterPro"/>
</dbReference>
<keyword evidence="2" id="KW-0548">Nucleotidyltransferase</keyword>
<accession>A0A016UGU9</accession>
<organism evidence="8 9">
    <name type="scientific">Ancylostoma ceylanicum</name>
    <dbReference type="NCBI Taxonomy" id="53326"/>
    <lineage>
        <taxon>Eukaryota</taxon>
        <taxon>Metazoa</taxon>
        <taxon>Ecdysozoa</taxon>
        <taxon>Nematoda</taxon>
        <taxon>Chromadorea</taxon>
        <taxon>Rhabditida</taxon>
        <taxon>Rhabditina</taxon>
        <taxon>Rhabditomorpha</taxon>
        <taxon>Strongyloidea</taxon>
        <taxon>Ancylostomatidae</taxon>
        <taxon>Ancylostomatinae</taxon>
        <taxon>Ancylostoma</taxon>
    </lineage>
</organism>
<dbReference type="InterPro" id="IPR036397">
    <property type="entry name" value="RNaseH_sf"/>
</dbReference>
<evidence type="ECO:0000313" key="9">
    <source>
        <dbReference type="Proteomes" id="UP000024635"/>
    </source>
</evidence>
<keyword evidence="5" id="KW-0378">Hydrolase</keyword>
<dbReference type="CDD" id="cd09275">
    <property type="entry name" value="RNase_HI_RT_DIRS1"/>
    <property type="match status" value="1"/>
</dbReference>
<dbReference type="InterPro" id="IPR043502">
    <property type="entry name" value="DNA/RNA_pol_sf"/>
</dbReference>
<reference evidence="9" key="1">
    <citation type="journal article" date="2015" name="Nat. Genet.">
        <title>The genome and transcriptome of the zoonotic hookworm Ancylostoma ceylanicum identify infection-specific gene families.</title>
        <authorList>
            <person name="Schwarz E.M."/>
            <person name="Hu Y."/>
            <person name="Antoshechkin I."/>
            <person name="Miller M.M."/>
            <person name="Sternberg P.W."/>
            <person name="Aroian R.V."/>
        </authorList>
    </citation>
    <scope>NUCLEOTIDE SEQUENCE</scope>
    <source>
        <strain evidence="9">HY135</strain>
    </source>
</reference>
<keyword evidence="9" id="KW-1185">Reference proteome</keyword>
<comment type="caution">
    <text evidence="8">The sequence shown here is derived from an EMBL/GenBank/DDBJ whole genome shotgun (WGS) entry which is preliminary data.</text>
</comment>
<feature type="domain" description="Reverse transcriptase" evidence="7">
    <location>
        <begin position="1"/>
        <end position="56"/>
    </location>
</feature>
<evidence type="ECO:0000256" key="2">
    <source>
        <dbReference type="ARBA" id="ARBA00022695"/>
    </source>
</evidence>
<dbReference type="OrthoDB" id="5850497at2759"/>
<dbReference type="PANTHER" id="PTHR33050">
    <property type="entry name" value="REVERSE TRANSCRIPTASE DOMAIN-CONTAINING PROTEIN"/>
    <property type="match status" value="1"/>
</dbReference>
<protein>
    <recommendedName>
        <fullName evidence="7">Reverse transcriptase domain-containing protein</fullName>
    </recommendedName>
</protein>
<gene>
    <name evidence="8" type="primary">Acey_s0040.g270</name>
    <name evidence="8" type="ORF">Y032_0040g270</name>
</gene>